<keyword evidence="4 5" id="KW-0472">Membrane</keyword>
<evidence type="ECO:0000313" key="6">
    <source>
        <dbReference type="EMBL" id="MBK1698251.1"/>
    </source>
</evidence>
<reference evidence="6" key="1">
    <citation type="submission" date="2017-08" db="EMBL/GenBank/DDBJ databases">
        <authorList>
            <person name="Imhoff J.F."/>
            <person name="Rahn T."/>
            <person name="Kuenzel S."/>
            <person name="Neulinger S.C."/>
        </authorList>
    </citation>
    <scope>NUCLEOTIDE SEQUENCE</scope>
    <source>
        <strain evidence="6">DSM 9154</strain>
    </source>
</reference>
<feature type="transmembrane region" description="Helical" evidence="5">
    <location>
        <begin position="52"/>
        <end position="78"/>
    </location>
</feature>
<feature type="transmembrane region" description="Helical" evidence="5">
    <location>
        <begin position="296"/>
        <end position="322"/>
    </location>
</feature>
<feature type="transmembrane region" description="Helical" evidence="5">
    <location>
        <begin position="209"/>
        <end position="228"/>
    </location>
</feature>
<feature type="transmembrane region" description="Helical" evidence="5">
    <location>
        <begin position="153"/>
        <end position="173"/>
    </location>
</feature>
<evidence type="ECO:0000256" key="1">
    <source>
        <dbReference type="ARBA" id="ARBA00004141"/>
    </source>
</evidence>
<evidence type="ECO:0000256" key="4">
    <source>
        <dbReference type="ARBA" id="ARBA00023136"/>
    </source>
</evidence>
<dbReference type="Pfam" id="PF03595">
    <property type="entry name" value="SLAC1"/>
    <property type="match status" value="1"/>
</dbReference>
<comment type="subcellular location">
    <subcellularLocation>
        <location evidence="1">Membrane</location>
        <topology evidence="1">Multi-pass membrane protein</topology>
    </subcellularLocation>
</comment>
<proteinExistence type="predicted"/>
<dbReference type="CDD" id="cd09323">
    <property type="entry name" value="TDT_SLAC1_like"/>
    <property type="match status" value="1"/>
</dbReference>
<evidence type="ECO:0008006" key="8">
    <source>
        <dbReference type="Google" id="ProtNLM"/>
    </source>
</evidence>
<dbReference type="GO" id="GO:0005886">
    <property type="term" value="C:plasma membrane"/>
    <property type="evidence" value="ECO:0007669"/>
    <property type="project" value="TreeGrafter"/>
</dbReference>
<dbReference type="Proteomes" id="UP000778970">
    <property type="component" value="Unassembled WGS sequence"/>
</dbReference>
<name>A0A934QJZ7_9PROT</name>
<dbReference type="EMBL" id="NRRE01000026">
    <property type="protein sequence ID" value="MBK1698251.1"/>
    <property type="molecule type" value="Genomic_DNA"/>
</dbReference>
<keyword evidence="7" id="KW-1185">Reference proteome</keyword>
<protein>
    <recommendedName>
        <fullName evidence="8">Tellurite resistance protein</fullName>
    </recommendedName>
</protein>
<feature type="transmembrane region" description="Helical" evidence="5">
    <location>
        <begin position="179"/>
        <end position="197"/>
    </location>
</feature>
<gene>
    <name evidence="6" type="ORF">CKO21_13465</name>
</gene>
<dbReference type="PANTHER" id="PTHR37955:SF1">
    <property type="entry name" value="DEP DOMAIN-CONTAINING PROTEIN"/>
    <property type="match status" value="1"/>
</dbReference>
<evidence type="ECO:0000256" key="3">
    <source>
        <dbReference type="ARBA" id="ARBA00022989"/>
    </source>
</evidence>
<keyword evidence="2 5" id="KW-0812">Transmembrane</keyword>
<accession>A0A934QJZ7</accession>
<dbReference type="InterPro" id="IPR004695">
    <property type="entry name" value="SLAC1/Mae1/Ssu1/TehA"/>
</dbReference>
<feature type="transmembrane region" description="Helical" evidence="5">
    <location>
        <begin position="268"/>
        <end position="290"/>
    </location>
</feature>
<sequence>MAQSLAERPEPCWIRSRWIAQLPVPLFAVTMGHAGLGLAWRSAHATFGVPLAVAQALMAFAAGAFALVALVYALKVVACPGGVAADFRHPVMMNFFPAISIGLLLLAVGALPHDRQLAEELWIAGALLHLALAVTIIGRWIRRNTEIQHVSPAWFIPVVGNIVVPIAGVPLGYETVSWFFFSVGLTFWVPLFTIVLYRLIFHDPLPPQIAPLLFILIAPPAAGFLAYMQLNGGTLDVLAYLLAASALFIALVLAGIAGLFLRLPFALSWWAFTFPAAALSCAMTEVHALLPGPATQAVALAALVFATAIIALVTVRTLAALVTGQLF</sequence>
<evidence type="ECO:0000256" key="2">
    <source>
        <dbReference type="ARBA" id="ARBA00022692"/>
    </source>
</evidence>
<evidence type="ECO:0000256" key="5">
    <source>
        <dbReference type="SAM" id="Phobius"/>
    </source>
</evidence>
<dbReference type="RefSeq" id="WP_051432037.1">
    <property type="nucleotide sequence ID" value="NZ_NRRE01000026.1"/>
</dbReference>
<feature type="transmembrane region" description="Helical" evidence="5">
    <location>
        <begin position="121"/>
        <end position="141"/>
    </location>
</feature>
<reference evidence="6" key="2">
    <citation type="journal article" date="2020" name="Microorganisms">
        <title>Osmotic Adaptation and Compatible Solute Biosynthesis of Phototrophic Bacteria as Revealed from Genome Analyses.</title>
        <authorList>
            <person name="Imhoff J.F."/>
            <person name="Rahn T."/>
            <person name="Kunzel S."/>
            <person name="Keller A."/>
            <person name="Neulinger S.C."/>
        </authorList>
    </citation>
    <scope>NUCLEOTIDE SEQUENCE</scope>
    <source>
        <strain evidence="6">DSM 9154</strain>
    </source>
</reference>
<dbReference type="PANTHER" id="PTHR37955">
    <property type="entry name" value="TELLURITE RESISTANCE PROTEIN TEHA"/>
    <property type="match status" value="1"/>
</dbReference>
<dbReference type="GO" id="GO:0046583">
    <property type="term" value="F:monoatomic cation efflux transmembrane transporter activity"/>
    <property type="evidence" value="ECO:0007669"/>
    <property type="project" value="TreeGrafter"/>
</dbReference>
<feature type="transmembrane region" description="Helical" evidence="5">
    <location>
        <begin position="240"/>
        <end position="261"/>
    </location>
</feature>
<organism evidence="6 7">
    <name type="scientific">Rhodovibrio salinarum</name>
    <dbReference type="NCBI Taxonomy" id="1087"/>
    <lineage>
        <taxon>Bacteria</taxon>
        <taxon>Pseudomonadati</taxon>
        <taxon>Pseudomonadota</taxon>
        <taxon>Alphaproteobacteria</taxon>
        <taxon>Rhodospirillales</taxon>
        <taxon>Rhodovibrionaceae</taxon>
        <taxon>Rhodovibrio</taxon>
    </lineage>
</organism>
<dbReference type="AlphaFoldDB" id="A0A934QJZ7"/>
<dbReference type="InterPro" id="IPR038665">
    <property type="entry name" value="Voltage-dep_anion_channel_sf"/>
</dbReference>
<dbReference type="Gene3D" id="1.50.10.150">
    <property type="entry name" value="Voltage-dependent anion channel"/>
    <property type="match status" value="1"/>
</dbReference>
<feature type="transmembrane region" description="Helical" evidence="5">
    <location>
        <begin position="90"/>
        <end position="109"/>
    </location>
</feature>
<comment type="caution">
    <text evidence="6">The sequence shown here is derived from an EMBL/GenBank/DDBJ whole genome shotgun (WGS) entry which is preliminary data.</text>
</comment>
<feature type="transmembrane region" description="Helical" evidence="5">
    <location>
        <begin position="18"/>
        <end position="40"/>
    </location>
</feature>
<keyword evidence="3 5" id="KW-1133">Transmembrane helix</keyword>
<dbReference type="InterPro" id="IPR052951">
    <property type="entry name" value="Tellurite_res_ion_channel"/>
</dbReference>
<evidence type="ECO:0000313" key="7">
    <source>
        <dbReference type="Proteomes" id="UP000778970"/>
    </source>
</evidence>